<feature type="compositionally biased region" description="Basic and acidic residues" evidence="1">
    <location>
        <begin position="1"/>
        <end position="12"/>
    </location>
</feature>
<name>A0A8X6VQD4_TRICX</name>
<reference evidence="2" key="1">
    <citation type="submission" date="2020-08" db="EMBL/GenBank/DDBJ databases">
        <title>Multicomponent nature underlies the extraordinary mechanical properties of spider dragline silk.</title>
        <authorList>
            <person name="Kono N."/>
            <person name="Nakamura H."/>
            <person name="Mori M."/>
            <person name="Yoshida Y."/>
            <person name="Ohtoshi R."/>
            <person name="Malay A.D."/>
            <person name="Moran D.A.P."/>
            <person name="Tomita M."/>
            <person name="Numata K."/>
            <person name="Arakawa K."/>
        </authorList>
    </citation>
    <scope>NUCLEOTIDE SEQUENCE</scope>
</reference>
<sequence>MSNYQHLKEDVQLNKSKRGGSLKSSQGRSTLELEGSYSPPGGATAYQLLRRSINRQVANRVAKNDTNLAVSPTCRCFH</sequence>
<evidence type="ECO:0000313" key="2">
    <source>
        <dbReference type="EMBL" id="GFY17094.1"/>
    </source>
</evidence>
<gene>
    <name evidence="2" type="ORF">TNCV_1088701</name>
</gene>
<dbReference type="AlphaFoldDB" id="A0A8X6VQD4"/>
<evidence type="ECO:0000256" key="1">
    <source>
        <dbReference type="SAM" id="MobiDB-lite"/>
    </source>
</evidence>
<evidence type="ECO:0000313" key="3">
    <source>
        <dbReference type="Proteomes" id="UP000887159"/>
    </source>
</evidence>
<comment type="caution">
    <text evidence="2">The sequence shown here is derived from an EMBL/GenBank/DDBJ whole genome shotgun (WGS) entry which is preliminary data.</text>
</comment>
<dbReference type="Proteomes" id="UP000887159">
    <property type="component" value="Unassembled WGS sequence"/>
</dbReference>
<proteinExistence type="predicted"/>
<protein>
    <submittedName>
        <fullName evidence="2">Uncharacterized protein</fullName>
    </submittedName>
</protein>
<dbReference type="EMBL" id="BMAU01021343">
    <property type="protein sequence ID" value="GFY17094.1"/>
    <property type="molecule type" value="Genomic_DNA"/>
</dbReference>
<accession>A0A8X6VQD4</accession>
<keyword evidence="3" id="KW-1185">Reference proteome</keyword>
<organism evidence="2 3">
    <name type="scientific">Trichonephila clavipes</name>
    <name type="common">Golden silk orbweaver</name>
    <name type="synonym">Nephila clavipes</name>
    <dbReference type="NCBI Taxonomy" id="2585209"/>
    <lineage>
        <taxon>Eukaryota</taxon>
        <taxon>Metazoa</taxon>
        <taxon>Ecdysozoa</taxon>
        <taxon>Arthropoda</taxon>
        <taxon>Chelicerata</taxon>
        <taxon>Arachnida</taxon>
        <taxon>Araneae</taxon>
        <taxon>Araneomorphae</taxon>
        <taxon>Entelegynae</taxon>
        <taxon>Araneoidea</taxon>
        <taxon>Nephilidae</taxon>
        <taxon>Trichonephila</taxon>
    </lineage>
</organism>
<feature type="region of interest" description="Disordered" evidence="1">
    <location>
        <begin position="1"/>
        <end position="41"/>
    </location>
</feature>